<accession>A0ABV4QJS9</accession>
<evidence type="ECO:0000313" key="2">
    <source>
        <dbReference type="EMBL" id="MFA1543434.1"/>
    </source>
</evidence>
<dbReference type="SUPFAM" id="SSF48371">
    <property type="entry name" value="ARM repeat"/>
    <property type="match status" value="1"/>
</dbReference>
<proteinExistence type="predicted"/>
<dbReference type="InterPro" id="IPR011989">
    <property type="entry name" value="ARM-like"/>
</dbReference>
<evidence type="ECO:0000313" key="3">
    <source>
        <dbReference type="Proteomes" id="UP001569963"/>
    </source>
</evidence>
<organism evidence="2 3">
    <name type="scientific">Actinomadura monticuli</name>
    <dbReference type="NCBI Taxonomy" id="3097367"/>
    <lineage>
        <taxon>Bacteria</taxon>
        <taxon>Bacillati</taxon>
        <taxon>Actinomycetota</taxon>
        <taxon>Actinomycetes</taxon>
        <taxon>Streptosporangiales</taxon>
        <taxon>Thermomonosporaceae</taxon>
        <taxon>Actinomadura</taxon>
    </lineage>
</organism>
<dbReference type="EMBL" id="JAXCEI010000019">
    <property type="protein sequence ID" value="MFA1543434.1"/>
    <property type="molecule type" value="Genomic_DNA"/>
</dbReference>
<keyword evidence="3" id="KW-1185">Reference proteome</keyword>
<dbReference type="RefSeq" id="WP_371953936.1">
    <property type="nucleotide sequence ID" value="NZ_JAXCEI010000019.1"/>
</dbReference>
<comment type="caution">
    <text evidence="2">The sequence shown here is derived from an EMBL/GenBank/DDBJ whole genome shotgun (WGS) entry which is preliminary data.</text>
</comment>
<evidence type="ECO:0008006" key="4">
    <source>
        <dbReference type="Google" id="ProtNLM"/>
    </source>
</evidence>
<dbReference type="InterPro" id="IPR016024">
    <property type="entry name" value="ARM-type_fold"/>
</dbReference>
<feature type="region of interest" description="Disordered" evidence="1">
    <location>
        <begin position="1"/>
        <end position="38"/>
    </location>
</feature>
<sequence>MTVEGPEPPDGAAGEPKDPAPPDAESPEPRDAQDLGRQFSHRAAHPGETGERLGAEHDARSNFAGATVTADRFVGRDQINYITVTGTVARIRMVALTDEDLALDRRFAAPPDFALAMAAVRDRRVVLLRGADGTGRYALARRLLLGLALGEVRRLHPETDLGSLTGADLGPGGYLLADPPPQAAAKLRAFDLDRLATELGADRRLVITTTDTAGLTDPDLEPHVVDVSPPDPREVLRSHLAAEATHARALELLEDPDVTTLCRDHLRDAPPAQAVRLARLLADASEPVAETVRARLTVRRVADLERWFSGMGDLATQTLAIAVATLGGEHYDLVANSAELLTRRLEPEDQPPQESAPFGGTRSARLRAIGAHLVRSELPARHGGTAPGLVVRFEEQGLARRLLRLVWEEYDPIRPQLLNWLRLCVRSEVPTVRIRAAVATGILAAESFDQIRSAIILPWARSDDDEARDAAATALSVVAERPELRDAVTGLVNAWSADDTRPLLRATAARAWRVTLDGDGDGDGNGAQGCADALTLLEQLAKDDRAEVKEAVCTSVAEMLEYRDGAFASAALGLLTDWVSSRRPGVRVTGRLGFLLAAADLGQFAADGTWRPTLLCHAERDPAMAHRIVRLWHATLNSADLHDAAKDVLGEWARLLEETPSGPDLLGWLMGAVGFDPRTGRIIHITASRWSHAPKSKVAVLAALHARRTLR</sequence>
<protein>
    <recommendedName>
        <fullName evidence="4">HEAT repeat domain-containing protein</fullName>
    </recommendedName>
</protein>
<dbReference type="Gene3D" id="1.25.10.10">
    <property type="entry name" value="Leucine-rich Repeat Variant"/>
    <property type="match status" value="1"/>
</dbReference>
<name>A0ABV4QJS9_9ACTN</name>
<dbReference type="Proteomes" id="UP001569963">
    <property type="component" value="Unassembled WGS sequence"/>
</dbReference>
<reference evidence="2 3" key="1">
    <citation type="submission" date="2023-11" db="EMBL/GenBank/DDBJ databases">
        <title>Actinomadura monticuli sp. nov., isolated from volcanic ash.</title>
        <authorList>
            <person name="Lee S.D."/>
            <person name="Yang H."/>
            <person name="Kim I.S."/>
        </authorList>
    </citation>
    <scope>NUCLEOTIDE SEQUENCE [LARGE SCALE GENOMIC DNA]</scope>
    <source>
        <strain evidence="2 3">DLS-62</strain>
    </source>
</reference>
<gene>
    <name evidence="2" type="ORF">SM611_31285</name>
</gene>
<evidence type="ECO:0000256" key="1">
    <source>
        <dbReference type="SAM" id="MobiDB-lite"/>
    </source>
</evidence>